<dbReference type="EMBL" id="JAINDJ010000007">
    <property type="protein sequence ID" value="KAG9443218.1"/>
    <property type="molecule type" value="Genomic_DNA"/>
</dbReference>
<evidence type="ECO:0000313" key="3">
    <source>
        <dbReference type="Proteomes" id="UP000825729"/>
    </source>
</evidence>
<name>A0AAV7E3R5_ARIFI</name>
<feature type="chain" id="PRO_5044012108" evidence="1">
    <location>
        <begin position="28"/>
        <end position="132"/>
    </location>
</feature>
<keyword evidence="1" id="KW-0732">Signal</keyword>
<sequence length="132" mass="14556">MSLPIKRVAASMKGMMLLLSNEALVIGLGLDDMYSSQVVNVSGLEKTNGILQEPVVNIDANKDTYSGDEMNMTNNLNLNVEEGDDLCEYFGSEDSNEYEVVSSLKLPYAYNFSFGFDVSGPHEEEEDEIVIV</sequence>
<dbReference type="AlphaFoldDB" id="A0AAV7E3R5"/>
<gene>
    <name evidence="2" type="ORF">H6P81_019072</name>
</gene>
<proteinExistence type="predicted"/>
<keyword evidence="3" id="KW-1185">Reference proteome</keyword>
<dbReference type="Proteomes" id="UP000825729">
    <property type="component" value="Unassembled WGS sequence"/>
</dbReference>
<feature type="signal peptide" evidence="1">
    <location>
        <begin position="1"/>
        <end position="27"/>
    </location>
</feature>
<accession>A0AAV7E3R5</accession>
<reference evidence="2 3" key="1">
    <citation type="submission" date="2021-07" db="EMBL/GenBank/DDBJ databases">
        <title>The Aristolochia fimbriata genome: insights into angiosperm evolution, floral development and chemical biosynthesis.</title>
        <authorList>
            <person name="Jiao Y."/>
        </authorList>
    </citation>
    <scope>NUCLEOTIDE SEQUENCE [LARGE SCALE GENOMIC DNA]</scope>
    <source>
        <strain evidence="2">IBCAS-2021</strain>
        <tissue evidence="2">Leaf</tissue>
    </source>
</reference>
<evidence type="ECO:0000256" key="1">
    <source>
        <dbReference type="SAM" id="SignalP"/>
    </source>
</evidence>
<comment type="caution">
    <text evidence="2">The sequence shown here is derived from an EMBL/GenBank/DDBJ whole genome shotgun (WGS) entry which is preliminary data.</text>
</comment>
<organism evidence="2 3">
    <name type="scientific">Aristolochia fimbriata</name>
    <name type="common">White veined hardy Dutchman's pipe vine</name>
    <dbReference type="NCBI Taxonomy" id="158543"/>
    <lineage>
        <taxon>Eukaryota</taxon>
        <taxon>Viridiplantae</taxon>
        <taxon>Streptophyta</taxon>
        <taxon>Embryophyta</taxon>
        <taxon>Tracheophyta</taxon>
        <taxon>Spermatophyta</taxon>
        <taxon>Magnoliopsida</taxon>
        <taxon>Magnoliidae</taxon>
        <taxon>Piperales</taxon>
        <taxon>Aristolochiaceae</taxon>
        <taxon>Aristolochia</taxon>
    </lineage>
</organism>
<evidence type="ECO:0000313" key="2">
    <source>
        <dbReference type="EMBL" id="KAG9443218.1"/>
    </source>
</evidence>
<protein>
    <submittedName>
        <fullName evidence="2">Uncharacterized protein</fullName>
    </submittedName>
</protein>